<dbReference type="NCBIfam" id="TIGR04123">
    <property type="entry name" value="P_estr_lig_assc"/>
    <property type="match status" value="1"/>
</dbReference>
<dbReference type="PANTHER" id="PTHR39323:SF1">
    <property type="entry name" value="BLR1149 PROTEIN"/>
    <property type="match status" value="1"/>
</dbReference>
<evidence type="ECO:0000259" key="1">
    <source>
        <dbReference type="Pfam" id="PF00149"/>
    </source>
</evidence>
<dbReference type="Gene3D" id="3.60.21.10">
    <property type="match status" value="1"/>
</dbReference>
<protein>
    <submittedName>
        <fullName evidence="2">Phosphoesterase</fullName>
    </submittedName>
</protein>
<dbReference type="PANTHER" id="PTHR39323">
    <property type="entry name" value="BLR1149 PROTEIN"/>
    <property type="match status" value="1"/>
</dbReference>
<sequence>MADELPLLRAGESLVLLGARALYWPARQALLLADLHLGKADVFRRAGIALPGGGTGKDLQRLQGLLDARACREVWILGDILHGPAHRAAWYQQWLGWRERNAALDVHVLRGNHDQQLPHAELQVQIHDEVRLPPFLLRHEPVPDAELHVIAGHLHPQIALPPLRRRFPAFRLRDRMTLLPAFSAFTAGIVPVPAAGEQMVACVDNGLVALPLA</sequence>
<dbReference type="SUPFAM" id="SSF56300">
    <property type="entry name" value="Metallo-dependent phosphatases"/>
    <property type="match status" value="1"/>
</dbReference>
<proteinExistence type="predicted"/>
<organism evidence="2 3">
    <name type="scientific">Stenotrophomonas maltophilia</name>
    <name type="common">Pseudomonas maltophilia</name>
    <name type="synonym">Xanthomonas maltophilia</name>
    <dbReference type="NCBI Taxonomy" id="40324"/>
    <lineage>
        <taxon>Bacteria</taxon>
        <taxon>Pseudomonadati</taxon>
        <taxon>Pseudomonadota</taxon>
        <taxon>Gammaproteobacteria</taxon>
        <taxon>Lysobacterales</taxon>
        <taxon>Lysobacteraceae</taxon>
        <taxon>Stenotrophomonas</taxon>
        <taxon>Stenotrophomonas maltophilia group</taxon>
    </lineage>
</organism>
<dbReference type="PIRSF" id="PIRSF000887">
    <property type="entry name" value="Pesterase_MJ0037"/>
    <property type="match status" value="1"/>
</dbReference>
<gene>
    <name evidence="2" type="ORF">GPNADHDJ_04037</name>
</gene>
<dbReference type="InterPro" id="IPR004843">
    <property type="entry name" value="Calcineurin-like_PHP"/>
</dbReference>
<dbReference type="EMBL" id="CP060025">
    <property type="protein sequence ID" value="QNG79784.1"/>
    <property type="molecule type" value="Genomic_DNA"/>
</dbReference>
<reference evidence="2 3" key="1">
    <citation type="submission" date="2020-08" db="EMBL/GenBank/DDBJ databases">
        <title>Phenotypic and transcriptomic analysis of seven clinical Stenotrophomonas maltophilia isolates identify a small set of shared and commonly regulated genes involved in biofilm lifestyle.</title>
        <authorList>
            <person name="Alio I."/>
            <person name="Gudzuhn M."/>
            <person name="Streit W."/>
        </authorList>
    </citation>
    <scope>NUCLEOTIDE SEQUENCE [LARGE SCALE GENOMIC DNA]</scope>
    <source>
        <strain evidence="2 3">UHH_SKK55</strain>
    </source>
</reference>
<dbReference type="AlphaFoldDB" id="A0AAX1IKH8"/>
<evidence type="ECO:0000313" key="2">
    <source>
        <dbReference type="EMBL" id="QNG79784.1"/>
    </source>
</evidence>
<feature type="domain" description="Calcineurin-like phosphoesterase" evidence="1">
    <location>
        <begin position="30"/>
        <end position="118"/>
    </location>
</feature>
<dbReference type="GO" id="GO:0016787">
    <property type="term" value="F:hydrolase activity"/>
    <property type="evidence" value="ECO:0007669"/>
    <property type="project" value="InterPro"/>
</dbReference>
<dbReference type="RefSeq" id="WP_154351214.1">
    <property type="nucleotide sequence ID" value="NZ_CP040433.1"/>
</dbReference>
<dbReference type="InterPro" id="IPR029052">
    <property type="entry name" value="Metallo-depent_PP-like"/>
</dbReference>
<dbReference type="InterPro" id="IPR024173">
    <property type="entry name" value="Pesterase_MJ0037-like"/>
</dbReference>
<dbReference type="InterPro" id="IPR026336">
    <property type="entry name" value="PdeM-like"/>
</dbReference>
<name>A0AAX1IKH8_STEMA</name>
<evidence type="ECO:0000313" key="3">
    <source>
        <dbReference type="Proteomes" id="UP000515598"/>
    </source>
</evidence>
<dbReference type="Pfam" id="PF00149">
    <property type="entry name" value="Metallophos"/>
    <property type="match status" value="1"/>
</dbReference>
<dbReference type="Proteomes" id="UP000515598">
    <property type="component" value="Chromosome"/>
</dbReference>
<accession>A0AAX1IKH8</accession>